<organism evidence="8 9">
    <name type="scientific">Desulfotomaculum copahuensis</name>
    <dbReference type="NCBI Taxonomy" id="1838280"/>
    <lineage>
        <taxon>Bacteria</taxon>
        <taxon>Bacillati</taxon>
        <taxon>Bacillota</taxon>
        <taxon>Clostridia</taxon>
        <taxon>Eubacteriales</taxon>
        <taxon>Desulfotomaculaceae</taxon>
        <taxon>Desulfotomaculum</taxon>
    </lineage>
</organism>
<evidence type="ECO:0000313" key="8">
    <source>
        <dbReference type="EMBL" id="OAT86542.1"/>
    </source>
</evidence>
<reference evidence="8 9" key="1">
    <citation type="submission" date="2016-04" db="EMBL/GenBank/DDBJ databases">
        <authorList>
            <person name="Evans L.H."/>
            <person name="Alamgir A."/>
            <person name="Owens N."/>
            <person name="Weber N.D."/>
            <person name="Virtaneva K."/>
            <person name="Barbian K."/>
            <person name="Babar A."/>
            <person name="Rosenke K."/>
        </authorList>
    </citation>
    <scope>NUCLEOTIDE SEQUENCE [LARGE SCALE GENOMIC DNA]</scope>
    <source>
        <strain evidence="8 9">LMa1</strain>
    </source>
</reference>
<dbReference type="PANTHER" id="PTHR43429">
    <property type="entry name" value="PYRIDINE NUCLEOTIDE-DISULFIDE OXIDOREDUCTASE DOMAIN-CONTAINING"/>
    <property type="match status" value="1"/>
</dbReference>
<keyword evidence="6" id="KW-0676">Redox-active center</keyword>
<dbReference type="Gene3D" id="3.40.250.10">
    <property type="entry name" value="Rhodanese-like domain"/>
    <property type="match status" value="1"/>
</dbReference>
<evidence type="ECO:0000256" key="3">
    <source>
        <dbReference type="ARBA" id="ARBA00022630"/>
    </source>
</evidence>
<dbReference type="Proteomes" id="UP000078532">
    <property type="component" value="Unassembled WGS sequence"/>
</dbReference>
<keyword evidence="3" id="KW-0285">Flavoprotein</keyword>
<dbReference type="Pfam" id="PF07992">
    <property type="entry name" value="Pyr_redox_2"/>
    <property type="match status" value="1"/>
</dbReference>
<name>A0A1B7LJ96_9FIRM</name>
<dbReference type="PROSITE" id="PS50206">
    <property type="entry name" value="RHODANESE_3"/>
    <property type="match status" value="1"/>
</dbReference>
<dbReference type="CDD" id="cd00158">
    <property type="entry name" value="RHOD"/>
    <property type="match status" value="1"/>
</dbReference>
<dbReference type="InterPro" id="IPR004099">
    <property type="entry name" value="Pyr_nucl-diS_OxRdtase_dimer"/>
</dbReference>
<keyword evidence="9" id="KW-1185">Reference proteome</keyword>
<dbReference type="PRINTS" id="PR00368">
    <property type="entry name" value="FADPNR"/>
</dbReference>
<dbReference type="SUPFAM" id="SSF52821">
    <property type="entry name" value="Rhodanese/Cell cycle control phosphatase"/>
    <property type="match status" value="1"/>
</dbReference>
<evidence type="ECO:0000256" key="5">
    <source>
        <dbReference type="ARBA" id="ARBA00023002"/>
    </source>
</evidence>
<protein>
    <submittedName>
        <fullName evidence="8">Pyridine nucleotide-disulfide oxidoreductase</fullName>
    </submittedName>
</protein>
<dbReference type="EMBL" id="LYVF01000013">
    <property type="protein sequence ID" value="OAT86542.1"/>
    <property type="molecule type" value="Genomic_DNA"/>
</dbReference>
<keyword evidence="5" id="KW-0560">Oxidoreductase</keyword>
<dbReference type="InterPro" id="IPR016156">
    <property type="entry name" value="FAD/NAD-linked_Rdtase_dimer_sf"/>
</dbReference>
<evidence type="ECO:0000256" key="4">
    <source>
        <dbReference type="ARBA" id="ARBA00022827"/>
    </source>
</evidence>
<dbReference type="Pfam" id="PF02852">
    <property type="entry name" value="Pyr_redox_dim"/>
    <property type="match status" value="1"/>
</dbReference>
<dbReference type="InterPro" id="IPR050260">
    <property type="entry name" value="FAD-bd_OxRdtase"/>
</dbReference>
<dbReference type="InterPro" id="IPR036873">
    <property type="entry name" value="Rhodanese-like_dom_sf"/>
</dbReference>
<dbReference type="PRINTS" id="PR00411">
    <property type="entry name" value="PNDRDTASEI"/>
</dbReference>
<dbReference type="SMART" id="SM00450">
    <property type="entry name" value="RHOD"/>
    <property type="match status" value="1"/>
</dbReference>
<gene>
    <name evidence="8" type="ORF">A6M21_03805</name>
</gene>
<comment type="cofactor">
    <cofactor evidence="1">
        <name>FAD</name>
        <dbReference type="ChEBI" id="CHEBI:57692"/>
    </cofactor>
</comment>
<feature type="domain" description="Rhodanese" evidence="7">
    <location>
        <begin position="472"/>
        <end position="554"/>
    </location>
</feature>
<dbReference type="OrthoDB" id="9802028at2"/>
<dbReference type="InterPro" id="IPR001763">
    <property type="entry name" value="Rhodanese-like_dom"/>
</dbReference>
<evidence type="ECO:0000256" key="1">
    <source>
        <dbReference type="ARBA" id="ARBA00001974"/>
    </source>
</evidence>
<dbReference type="SUPFAM" id="SSF55424">
    <property type="entry name" value="FAD/NAD-linked reductases, dimerisation (C-terminal) domain"/>
    <property type="match status" value="1"/>
</dbReference>
<evidence type="ECO:0000259" key="7">
    <source>
        <dbReference type="PROSITE" id="PS50206"/>
    </source>
</evidence>
<dbReference type="RefSeq" id="WP_066666269.1">
    <property type="nucleotide sequence ID" value="NZ_LYVF01000013.1"/>
</dbReference>
<dbReference type="SUPFAM" id="SSF51905">
    <property type="entry name" value="FAD/NAD(P)-binding domain"/>
    <property type="match status" value="1"/>
</dbReference>
<dbReference type="AlphaFoldDB" id="A0A1B7LJ96"/>
<dbReference type="InterPro" id="IPR023753">
    <property type="entry name" value="FAD/NAD-binding_dom"/>
</dbReference>
<comment type="caution">
    <text evidence="8">The sequence shown here is derived from an EMBL/GenBank/DDBJ whole genome shotgun (WGS) entry which is preliminary data.</text>
</comment>
<dbReference type="STRING" id="1838280.A6M21_03805"/>
<evidence type="ECO:0000313" key="9">
    <source>
        <dbReference type="Proteomes" id="UP000078532"/>
    </source>
</evidence>
<dbReference type="Pfam" id="PF00581">
    <property type="entry name" value="Rhodanese"/>
    <property type="match status" value="1"/>
</dbReference>
<evidence type="ECO:0000256" key="2">
    <source>
        <dbReference type="ARBA" id="ARBA00009130"/>
    </source>
</evidence>
<dbReference type="PANTHER" id="PTHR43429:SF1">
    <property type="entry name" value="NAD(P)H SULFUR OXIDOREDUCTASE (COA-DEPENDENT)"/>
    <property type="match status" value="1"/>
</dbReference>
<proteinExistence type="inferred from homology"/>
<evidence type="ECO:0000256" key="6">
    <source>
        <dbReference type="ARBA" id="ARBA00023284"/>
    </source>
</evidence>
<comment type="similarity">
    <text evidence="2">Belongs to the class-III pyridine nucleotide-disulfide oxidoreductase family.</text>
</comment>
<sequence length="558" mass="60521">MRIVIIGGVAAGPKAAARARRLMPDAEITIIERGKMISYAGCGMPYYVSGQIRDFKQLFSTSYGVVRDEHYFQDEKGVRVLTRTEATAIDREKKEVAVTNLENGEKYTIPYDKLVLATGASPFSPPVPGLELKGVHRLNHPDDAQKIAAAAADAGDAVVIGAGLIGLEAADALLKRKLFVSVVELQDQILPGMLDPDLAALLSYRLEEEGVEFHLGRKVLRLEGDETGHVTRVVTDQGDLDAEMVIVAVGVRPNVELARGAGLTIGETGAIAVNEYLQTSDPEIFAIGDCVENRHLISGRKVYVPLASTANRQGRVAGDNLAGRKSMFKGVLGTSAMKMISWNVARTGLGEVQARALGYDVLTAINSNHDRTHYYPGHDNLIIKLIVEKGSRKVLGVQGIGPGEVVKRVDVAAAALNFGATVDDLADLDLGYAPPFNTPIDPLHHTANIARNKLDGVAVTISARDLHDKLAGDEDFVLLDVRTPDQFKYRHIEDPRGMLVTLGELRRRLAEVPRDKEIITLCALGVRSYEAQRILDGAGFKDVKFLEGGLQGWPYDLE</sequence>
<dbReference type="GO" id="GO:0016491">
    <property type="term" value="F:oxidoreductase activity"/>
    <property type="evidence" value="ECO:0007669"/>
    <property type="project" value="UniProtKB-KW"/>
</dbReference>
<accession>A0A1B7LJ96</accession>
<keyword evidence="4" id="KW-0274">FAD</keyword>
<dbReference type="InterPro" id="IPR036188">
    <property type="entry name" value="FAD/NAD-bd_sf"/>
</dbReference>
<dbReference type="Gene3D" id="3.50.50.60">
    <property type="entry name" value="FAD/NAD(P)-binding domain"/>
    <property type="match status" value="2"/>
</dbReference>